<evidence type="ECO:0000256" key="2">
    <source>
        <dbReference type="SAM" id="SignalP"/>
    </source>
</evidence>
<dbReference type="EMBL" id="VSWC01000015">
    <property type="protein sequence ID" value="KAA1113117.1"/>
    <property type="molecule type" value="Genomic_DNA"/>
</dbReference>
<keyword evidence="4" id="KW-1185">Reference proteome</keyword>
<gene>
    <name evidence="3" type="ORF">PGT21_021857</name>
</gene>
<feature type="region of interest" description="Disordered" evidence="1">
    <location>
        <begin position="51"/>
        <end position="77"/>
    </location>
</feature>
<feature type="chain" id="PRO_5022905266" evidence="2">
    <location>
        <begin position="23"/>
        <end position="104"/>
    </location>
</feature>
<proteinExistence type="predicted"/>
<reference evidence="3 4" key="1">
    <citation type="submission" date="2019-05" db="EMBL/GenBank/DDBJ databases">
        <title>Emergence of the Ug99 lineage of the wheat stem rust pathogen through somatic hybridization.</title>
        <authorList>
            <person name="Li F."/>
            <person name="Upadhyaya N.M."/>
            <person name="Sperschneider J."/>
            <person name="Matny O."/>
            <person name="Nguyen-Phuc H."/>
            <person name="Mago R."/>
            <person name="Raley C."/>
            <person name="Miller M.E."/>
            <person name="Silverstein K.A.T."/>
            <person name="Henningsen E."/>
            <person name="Hirsch C.D."/>
            <person name="Visser B."/>
            <person name="Pretorius Z.A."/>
            <person name="Steffenson B.J."/>
            <person name="Schwessinger B."/>
            <person name="Dodds P.N."/>
            <person name="Figueroa M."/>
        </authorList>
    </citation>
    <scope>NUCLEOTIDE SEQUENCE [LARGE SCALE GENOMIC DNA]</scope>
    <source>
        <strain evidence="3">21-0</strain>
    </source>
</reference>
<evidence type="ECO:0000256" key="1">
    <source>
        <dbReference type="SAM" id="MobiDB-lite"/>
    </source>
</evidence>
<dbReference type="AlphaFoldDB" id="A0A5B0QIR9"/>
<sequence length="104" mass="11548">MLIQISTVNLLSFIFTISLAMASEQPHNIAQFGDSSKTLENNANNSRKLSAAIADRDEAARQAEERRRRYGATHADTHRANQVYSYYDLEAQRAGAGRNPPAPK</sequence>
<name>A0A5B0QIR9_PUCGR</name>
<accession>A0A5B0QIR9</accession>
<evidence type="ECO:0000313" key="4">
    <source>
        <dbReference type="Proteomes" id="UP000324748"/>
    </source>
</evidence>
<dbReference type="Proteomes" id="UP000324748">
    <property type="component" value="Unassembled WGS sequence"/>
</dbReference>
<keyword evidence="2" id="KW-0732">Signal</keyword>
<feature type="signal peptide" evidence="2">
    <location>
        <begin position="1"/>
        <end position="22"/>
    </location>
</feature>
<dbReference type="OrthoDB" id="10313414at2759"/>
<protein>
    <submittedName>
        <fullName evidence="3">Uncharacterized protein</fullName>
    </submittedName>
</protein>
<comment type="caution">
    <text evidence="3">The sequence shown here is derived from an EMBL/GenBank/DDBJ whole genome shotgun (WGS) entry which is preliminary data.</text>
</comment>
<feature type="compositionally biased region" description="Basic and acidic residues" evidence="1">
    <location>
        <begin position="54"/>
        <end position="67"/>
    </location>
</feature>
<organism evidence="3 4">
    <name type="scientific">Puccinia graminis f. sp. tritici</name>
    <dbReference type="NCBI Taxonomy" id="56615"/>
    <lineage>
        <taxon>Eukaryota</taxon>
        <taxon>Fungi</taxon>
        <taxon>Dikarya</taxon>
        <taxon>Basidiomycota</taxon>
        <taxon>Pucciniomycotina</taxon>
        <taxon>Pucciniomycetes</taxon>
        <taxon>Pucciniales</taxon>
        <taxon>Pucciniaceae</taxon>
        <taxon>Puccinia</taxon>
    </lineage>
</organism>
<evidence type="ECO:0000313" key="3">
    <source>
        <dbReference type="EMBL" id="KAA1113117.1"/>
    </source>
</evidence>